<gene>
    <name evidence="1" type="ORF">IV74_GL001478</name>
</gene>
<organism evidence="1 2">
    <name type="scientific">Carnobacterium divergens DSM 20623</name>
    <dbReference type="NCBI Taxonomy" id="1449336"/>
    <lineage>
        <taxon>Bacteria</taxon>
        <taxon>Bacillati</taxon>
        <taxon>Bacillota</taxon>
        <taxon>Bacilli</taxon>
        <taxon>Lactobacillales</taxon>
        <taxon>Carnobacteriaceae</taxon>
        <taxon>Carnobacterium</taxon>
    </lineage>
</organism>
<evidence type="ECO:0000313" key="2">
    <source>
        <dbReference type="Proteomes" id="UP000051658"/>
    </source>
</evidence>
<comment type="caution">
    <text evidence="1">The sequence shown here is derived from an EMBL/GenBank/DDBJ whole genome shotgun (WGS) entry which is preliminary data.</text>
</comment>
<protein>
    <recommendedName>
        <fullName evidence="3">DUF2247 domain-containing protein</fullName>
    </recommendedName>
</protein>
<evidence type="ECO:0000313" key="1">
    <source>
        <dbReference type="EMBL" id="KRN56364.1"/>
    </source>
</evidence>
<dbReference type="eggNOG" id="COG4304">
    <property type="taxonomic scope" value="Bacteria"/>
</dbReference>
<dbReference type="EMBL" id="JQBS01000032">
    <property type="protein sequence ID" value="KRN56364.1"/>
    <property type="molecule type" value="Genomic_DNA"/>
</dbReference>
<dbReference type="PIRSF" id="PIRSF015278">
    <property type="entry name" value="UCP015278"/>
    <property type="match status" value="1"/>
</dbReference>
<name>A0A0R2I266_CARDV</name>
<sequence length="161" mass="19360">MELIDLRKKQIWYDWKTIYVGIIQKFFEFKVISDYAVELMEKGEEDDFITELAWGVDSNDIQQVLFELKNHYFPDLEEDSSDYEIEEQKLRFVSLSELNETVTDTDDLLKKMAEFYGNNGYPEDMVEFINYMPQEVPTSKEDLINRFHYFLNSEENKVKEK</sequence>
<dbReference type="PATRIC" id="fig|1449336.4.peg.1510"/>
<keyword evidence="2" id="KW-1185">Reference proteome</keyword>
<accession>A0A0R2I266</accession>
<dbReference type="InterPro" id="IPR016630">
    <property type="entry name" value="UCP015278"/>
</dbReference>
<dbReference type="RefSeq" id="WP_034570449.1">
    <property type="nucleotide sequence ID" value="NZ_JQBS01000032.1"/>
</dbReference>
<dbReference type="Pfam" id="PF10004">
    <property type="entry name" value="DUF2247"/>
    <property type="match status" value="1"/>
</dbReference>
<dbReference type="AlphaFoldDB" id="A0A0R2I266"/>
<proteinExistence type="predicted"/>
<dbReference type="GeneID" id="89588570"/>
<evidence type="ECO:0008006" key="3">
    <source>
        <dbReference type="Google" id="ProtNLM"/>
    </source>
</evidence>
<reference evidence="1 2" key="1">
    <citation type="journal article" date="2015" name="Genome Announc.">
        <title>Expanding the biotechnology potential of lactobacilli through comparative genomics of 213 strains and associated genera.</title>
        <authorList>
            <person name="Sun Z."/>
            <person name="Harris H.M."/>
            <person name="McCann A."/>
            <person name="Guo C."/>
            <person name="Argimon S."/>
            <person name="Zhang W."/>
            <person name="Yang X."/>
            <person name="Jeffery I.B."/>
            <person name="Cooney J.C."/>
            <person name="Kagawa T.F."/>
            <person name="Liu W."/>
            <person name="Song Y."/>
            <person name="Salvetti E."/>
            <person name="Wrobel A."/>
            <person name="Rasinkangas P."/>
            <person name="Parkhill J."/>
            <person name="Rea M.C."/>
            <person name="O'Sullivan O."/>
            <person name="Ritari J."/>
            <person name="Douillard F.P."/>
            <person name="Paul Ross R."/>
            <person name="Yang R."/>
            <person name="Briner A.E."/>
            <person name="Felis G.E."/>
            <person name="de Vos W.M."/>
            <person name="Barrangou R."/>
            <person name="Klaenhammer T.R."/>
            <person name="Caufield P.W."/>
            <person name="Cui Y."/>
            <person name="Zhang H."/>
            <person name="O'Toole P.W."/>
        </authorList>
    </citation>
    <scope>NUCLEOTIDE SEQUENCE [LARGE SCALE GENOMIC DNA]</scope>
    <source>
        <strain evidence="1 2">DSM 20623</strain>
    </source>
</reference>
<dbReference type="Proteomes" id="UP000051658">
    <property type="component" value="Unassembled WGS sequence"/>
</dbReference>